<evidence type="ECO:0000313" key="2">
    <source>
        <dbReference type="EMBL" id="CAH0388568.1"/>
    </source>
</evidence>
<gene>
    <name evidence="2" type="ORF">BEMITA_LOCUS7475</name>
</gene>
<reference evidence="2" key="1">
    <citation type="submission" date="2021-12" db="EMBL/GenBank/DDBJ databases">
        <authorList>
            <person name="King R."/>
        </authorList>
    </citation>
    <scope>NUCLEOTIDE SEQUENCE</scope>
</reference>
<evidence type="ECO:0000313" key="3">
    <source>
        <dbReference type="Proteomes" id="UP001152759"/>
    </source>
</evidence>
<evidence type="ECO:0000259" key="1">
    <source>
        <dbReference type="Pfam" id="PF18694"/>
    </source>
</evidence>
<dbReference type="KEGG" id="btab:109032798"/>
<protein>
    <recommendedName>
        <fullName evidence="1">TAR DNA-binding protein 43 N-terminal domain-containing protein</fullName>
    </recommendedName>
</protein>
<dbReference type="EMBL" id="OU963865">
    <property type="protein sequence ID" value="CAH0388568.1"/>
    <property type="molecule type" value="Genomic_DNA"/>
</dbReference>
<dbReference type="InterPro" id="IPR041105">
    <property type="entry name" value="TDP-43_N"/>
</dbReference>
<feature type="domain" description="TAR DNA-binding protein 43 N-terminal" evidence="1">
    <location>
        <begin position="3"/>
        <end position="76"/>
    </location>
</feature>
<dbReference type="AlphaFoldDB" id="A0A9P0F572"/>
<proteinExistence type="predicted"/>
<dbReference type="Proteomes" id="UP001152759">
    <property type="component" value="Chromosome 4"/>
</dbReference>
<name>A0A9P0F572_BEMTA</name>
<keyword evidence="3" id="KW-1185">Reference proteome</keyword>
<organism evidence="2 3">
    <name type="scientific">Bemisia tabaci</name>
    <name type="common">Sweetpotato whitefly</name>
    <name type="synonym">Aleurodes tabaci</name>
    <dbReference type="NCBI Taxonomy" id="7038"/>
    <lineage>
        <taxon>Eukaryota</taxon>
        <taxon>Metazoa</taxon>
        <taxon>Ecdysozoa</taxon>
        <taxon>Arthropoda</taxon>
        <taxon>Hexapoda</taxon>
        <taxon>Insecta</taxon>
        <taxon>Pterygota</taxon>
        <taxon>Neoptera</taxon>
        <taxon>Paraneoptera</taxon>
        <taxon>Hemiptera</taxon>
        <taxon>Sternorrhyncha</taxon>
        <taxon>Aleyrodoidea</taxon>
        <taxon>Aleyrodidae</taxon>
        <taxon>Aleyrodinae</taxon>
        <taxon>Bemisia</taxon>
    </lineage>
</organism>
<accession>A0A9P0F572</accession>
<dbReference type="CDD" id="cd19609">
    <property type="entry name" value="NTD_TDP-43"/>
    <property type="match status" value="1"/>
</dbReference>
<dbReference type="Pfam" id="PF18694">
    <property type="entry name" value="TDP-43_N"/>
    <property type="match status" value="1"/>
</dbReference>
<sequence>MAFVKIATSENDDLMELPTEEDNTILLSTLTTYFPGACSLKYKSVSGTTRGIRNAGGRLHPPSPEGWGNETYYCVFQNVPDPFLRPSSSEMSASTISSISSDSFNEKSKHRSAQMDLSTKSHTFLERMKVNKDLTNLTASSTAFNSTLRRINVSKTSSLSMDSSYNAKMKKIQETLVELKKAYKQKLINDFIMKAYNDLVFDKNSGLPESIAEDCRRNILKGRLGFFHHSKELCNSKLYEAIFAEPIHNNVEPLNIKDSKILQEKLFQLVLDRAQDAVNSIVAVKECGFASFLTPSLVKPGSIFTDEQLTIISQCRKIKSAHDKCKATAHHITEMLQRLSDLRTTTLPRLNNDAVDCLTAQAEIVKKETRCFSTEVEEKIKEGDENVVEALQVLRSTLKDAVQQKTYKLAKLRKQKEEYDLVKGPKFSEMINEYKQLMLLYNSKKELLDGLMDSPSCKSHISSSDGSSL</sequence>